<feature type="region of interest" description="Disordered" evidence="1">
    <location>
        <begin position="458"/>
        <end position="551"/>
    </location>
</feature>
<feature type="compositionally biased region" description="Polar residues" evidence="1">
    <location>
        <begin position="115"/>
        <end position="124"/>
    </location>
</feature>
<sequence>MAENIFPQSGPQQLESQSDEGEPSNHLGKSPSKRKQLKHVDFTTLKRTKAPMAPRKSNVTHTQEDNDGNEKGANDQTREEVAEQMETQRMQLISPPPEEELNLRRVSSGRGGVQAHSNVESSMTLAHPTPIKATKHTKRKRAPASPMKYSTSASSGDDSMNGVGLLQPQPVSNATPNPKPRKQRHIRTQSVESPTRDSFETISPVPGSSSSKDRDVANPVSTTPTKPKRKVVLKSPHAKNLEADYIPPLVFNGDALQEGEPVNPARRAILSSRGSRRSATPIPAYEPPPDVFTPPREIYVNPAPPKSVSKSSKRKTPGHGGTKNVNRKGLKVNITGANIAVKQEIPDDLDLRAPMPPASPTDDPLLLSGPEIIVVLDDDEQVDISSTPIRERRRSVSVHTQTQVEDMHSLMKEEAMPPETTQHPMADDTLPPSSPEPPFDSEDAAAVTAFEWRQRPEQFAEDQTTDESMMQLDDPKDVEVEPIRLFDFDDSGGGGGWSDSDDDEHLNYAGDREEGEGEFTGKWTMSKIRTKEDPPSSATRTRQDLWGRPVSPFPKIRPLDFLKDCDNDDVEEDEVRRMSIEPEVLRDDQEEEEEERQVHEMSMELEEEINFPNVGYQTDHLVVEEPDVAQEEDDTDSDDDPGLVKIVSADPRAAARAVAILKQHDYDCFTKISKRRASYSTADDLAKHSRTRDVLDSGILKSSKKHRRSMGVVGNLVVIPDTPIMTLPELLLQAENEVFHDGAIVSPSSAFTERMRNPFKTPLTSRSTMAMSTLSTTPQQYPAGEREWTKDDWKLLDACFTDLRLEHGEPEDSLLADVGAIDLADVVLRFVELSGGRALVDSFGELWSSANLLERSRALETKQISGRVAPPTTPFSTRQQSEGNHKIVNQDHHLRSGLAVPDFTPLSRRIPHVLRPSRPALPPPTRGGIFANIPMESERVSKRVPASLLAPRYSHLLDEANDIAQDSFKSLQSSNFDPQPRSDSTGSGSVLSNEPVAESINVSASSAMSTRVKSFFTSYLPLLPRAQPVDRPRITQPGLPLPPKDILEKPRGPVTTPARLPTPRVPHPKDLVQLNHAPLPPSNIPRPRLAPKRLVELNHVSPPEAGDREDPVTQFLPPRPRRSSASSVKDLVQGFEKIGQASNINDFHSMQRTGSLNNVKAAWKQAQGDTRPKWKP</sequence>
<accession>A0A9P6JQU7</accession>
<feature type="region of interest" description="Disordered" evidence="1">
    <location>
        <begin position="971"/>
        <end position="992"/>
    </location>
</feature>
<dbReference type="AlphaFoldDB" id="A0A9P6JQU7"/>
<feature type="region of interest" description="Disordered" evidence="1">
    <location>
        <begin position="1100"/>
        <end position="1127"/>
    </location>
</feature>
<name>A0A9P6JQU7_9AGAR</name>
<protein>
    <submittedName>
        <fullName evidence="2">Uncharacterized protein</fullName>
    </submittedName>
</protein>
<reference evidence="2" key="1">
    <citation type="submission" date="2020-11" db="EMBL/GenBank/DDBJ databases">
        <authorList>
            <consortium name="DOE Joint Genome Institute"/>
            <person name="Ahrendt S."/>
            <person name="Riley R."/>
            <person name="Andreopoulos W."/>
            <person name="Labutti K."/>
            <person name="Pangilinan J."/>
            <person name="Ruiz-Duenas F.J."/>
            <person name="Barrasa J.M."/>
            <person name="Sanchez-Garcia M."/>
            <person name="Camarero S."/>
            <person name="Miyauchi S."/>
            <person name="Serrano A."/>
            <person name="Linde D."/>
            <person name="Babiker R."/>
            <person name="Drula E."/>
            <person name="Ayuso-Fernandez I."/>
            <person name="Pacheco R."/>
            <person name="Padilla G."/>
            <person name="Ferreira P."/>
            <person name="Barriuso J."/>
            <person name="Kellner H."/>
            <person name="Castanera R."/>
            <person name="Alfaro M."/>
            <person name="Ramirez L."/>
            <person name="Pisabarro A.G."/>
            <person name="Kuo A."/>
            <person name="Tritt A."/>
            <person name="Lipzen A."/>
            <person name="He G."/>
            <person name="Yan M."/>
            <person name="Ng V."/>
            <person name="Cullen D."/>
            <person name="Martin F."/>
            <person name="Rosso M.-N."/>
            <person name="Henrissat B."/>
            <person name="Hibbett D."/>
            <person name="Martinez A.T."/>
            <person name="Grigoriev I.V."/>
        </authorList>
    </citation>
    <scope>NUCLEOTIDE SEQUENCE</scope>
    <source>
        <strain evidence="2">CBS 506.95</strain>
    </source>
</reference>
<dbReference type="OrthoDB" id="3258279at2759"/>
<feature type="region of interest" description="Disordered" evidence="1">
    <location>
        <begin position="414"/>
        <end position="441"/>
    </location>
</feature>
<feature type="compositionally biased region" description="Basic and acidic residues" evidence="1">
    <location>
        <begin position="473"/>
        <end position="487"/>
    </location>
</feature>
<feature type="compositionally biased region" description="Polar residues" evidence="1">
    <location>
        <begin position="1"/>
        <end position="16"/>
    </location>
</feature>
<feature type="compositionally biased region" description="Basic residues" evidence="1">
    <location>
        <begin position="133"/>
        <end position="142"/>
    </location>
</feature>
<feature type="region of interest" description="Disordered" evidence="1">
    <location>
        <begin position="1"/>
        <end position="236"/>
    </location>
</feature>
<gene>
    <name evidence="2" type="ORF">CPB83DRAFT_851507</name>
</gene>
<feature type="compositionally biased region" description="Polar residues" evidence="1">
    <location>
        <begin position="148"/>
        <end position="158"/>
    </location>
</feature>
<evidence type="ECO:0000256" key="1">
    <source>
        <dbReference type="SAM" id="MobiDB-lite"/>
    </source>
</evidence>
<feature type="region of interest" description="Disordered" evidence="1">
    <location>
        <begin position="385"/>
        <end position="404"/>
    </location>
</feature>
<dbReference type="Proteomes" id="UP000807306">
    <property type="component" value="Unassembled WGS sequence"/>
</dbReference>
<feature type="compositionally biased region" description="Basic and acidic residues" evidence="1">
    <location>
        <begin position="62"/>
        <end position="81"/>
    </location>
</feature>
<keyword evidence="3" id="KW-1185">Reference proteome</keyword>
<feature type="region of interest" description="Disordered" evidence="1">
    <location>
        <begin position="262"/>
        <end position="330"/>
    </location>
</feature>
<proteinExistence type="predicted"/>
<evidence type="ECO:0000313" key="2">
    <source>
        <dbReference type="EMBL" id="KAF9530057.1"/>
    </source>
</evidence>
<evidence type="ECO:0000313" key="3">
    <source>
        <dbReference type="Proteomes" id="UP000807306"/>
    </source>
</evidence>
<organism evidence="2 3">
    <name type="scientific">Crepidotus variabilis</name>
    <dbReference type="NCBI Taxonomy" id="179855"/>
    <lineage>
        <taxon>Eukaryota</taxon>
        <taxon>Fungi</taxon>
        <taxon>Dikarya</taxon>
        <taxon>Basidiomycota</taxon>
        <taxon>Agaricomycotina</taxon>
        <taxon>Agaricomycetes</taxon>
        <taxon>Agaricomycetidae</taxon>
        <taxon>Agaricales</taxon>
        <taxon>Agaricineae</taxon>
        <taxon>Crepidotaceae</taxon>
        <taxon>Crepidotus</taxon>
    </lineage>
</organism>
<comment type="caution">
    <text evidence="2">The sequence shown here is derived from an EMBL/GenBank/DDBJ whole genome shotgun (WGS) entry which is preliminary data.</text>
</comment>
<feature type="region of interest" description="Disordered" evidence="1">
    <location>
        <begin position="1029"/>
        <end position="1051"/>
    </location>
</feature>
<dbReference type="EMBL" id="MU157842">
    <property type="protein sequence ID" value="KAF9530057.1"/>
    <property type="molecule type" value="Genomic_DNA"/>
</dbReference>